<dbReference type="GO" id="GO:0005886">
    <property type="term" value="C:plasma membrane"/>
    <property type="evidence" value="ECO:0007669"/>
    <property type="project" value="TreeGrafter"/>
</dbReference>
<dbReference type="Pfam" id="PF00781">
    <property type="entry name" value="DAGK_cat"/>
    <property type="match status" value="1"/>
</dbReference>
<dbReference type="PANTHER" id="PTHR12358:SF106">
    <property type="entry name" value="LIPID KINASE YEGS"/>
    <property type="match status" value="1"/>
</dbReference>
<dbReference type="GO" id="GO:0004143">
    <property type="term" value="F:ATP-dependent diacylglycerol kinase activity"/>
    <property type="evidence" value="ECO:0007669"/>
    <property type="project" value="UniProtKB-EC"/>
</dbReference>
<dbReference type="EC" id="2.7.1.107" evidence="14"/>
<dbReference type="STRING" id="520764.AN618_16330"/>
<dbReference type="InterPro" id="IPR045540">
    <property type="entry name" value="YegS/DAGK_C"/>
</dbReference>
<evidence type="ECO:0000256" key="9">
    <source>
        <dbReference type="ARBA" id="ARBA00022842"/>
    </source>
</evidence>
<dbReference type="PROSITE" id="PS50146">
    <property type="entry name" value="DAGK"/>
    <property type="match status" value="1"/>
</dbReference>
<evidence type="ECO:0000256" key="8">
    <source>
        <dbReference type="ARBA" id="ARBA00022840"/>
    </source>
</evidence>
<keyword evidence="7 14" id="KW-0418">Kinase</keyword>
<evidence type="ECO:0000313" key="14">
    <source>
        <dbReference type="EMBL" id="KXG76393.1"/>
    </source>
</evidence>
<dbReference type="InterPro" id="IPR050187">
    <property type="entry name" value="Lipid_Phosphate_FormReg"/>
</dbReference>
<dbReference type="GO" id="GO:0046872">
    <property type="term" value="F:metal ion binding"/>
    <property type="evidence" value="ECO:0007669"/>
    <property type="project" value="UniProtKB-KW"/>
</dbReference>
<keyword evidence="3" id="KW-0444">Lipid biosynthesis</keyword>
<comment type="cofactor">
    <cofactor evidence="1">
        <name>Mg(2+)</name>
        <dbReference type="ChEBI" id="CHEBI:18420"/>
    </cofactor>
</comment>
<keyword evidence="12" id="KW-1208">Phospholipid metabolism</keyword>
<gene>
    <name evidence="14" type="primary">dagK</name>
    <name evidence="14" type="ORF">AN618_16330</name>
</gene>
<dbReference type="Gene3D" id="2.60.200.40">
    <property type="match status" value="1"/>
</dbReference>
<evidence type="ECO:0000313" key="15">
    <source>
        <dbReference type="Proteomes" id="UP000070427"/>
    </source>
</evidence>
<dbReference type="OrthoDB" id="9786026at2"/>
<evidence type="ECO:0000256" key="2">
    <source>
        <dbReference type="ARBA" id="ARBA00005983"/>
    </source>
</evidence>
<dbReference type="InterPro" id="IPR016064">
    <property type="entry name" value="NAD/diacylglycerol_kinase_sf"/>
</dbReference>
<keyword evidence="11" id="KW-0594">Phospholipid biosynthesis</keyword>
<reference evidence="14 15" key="1">
    <citation type="submission" date="2015-12" db="EMBL/GenBank/DDBJ databases">
        <title>Draft genome sequnece of Fervidicola ferrireducens strain Y170.</title>
        <authorList>
            <person name="Patel B.K."/>
        </authorList>
    </citation>
    <scope>NUCLEOTIDE SEQUENCE [LARGE SCALE GENOMIC DNA]</scope>
    <source>
        <strain evidence="14 15">Y170</strain>
    </source>
</reference>
<name>A0A140L768_9FIRM</name>
<proteinExistence type="inferred from homology"/>
<evidence type="ECO:0000256" key="5">
    <source>
        <dbReference type="ARBA" id="ARBA00022723"/>
    </source>
</evidence>
<keyword evidence="9" id="KW-0460">Magnesium</keyword>
<evidence type="ECO:0000256" key="7">
    <source>
        <dbReference type="ARBA" id="ARBA00022777"/>
    </source>
</evidence>
<evidence type="ECO:0000256" key="4">
    <source>
        <dbReference type="ARBA" id="ARBA00022679"/>
    </source>
</evidence>
<evidence type="ECO:0000259" key="13">
    <source>
        <dbReference type="PROSITE" id="PS50146"/>
    </source>
</evidence>
<protein>
    <submittedName>
        <fullName evidence="14">Diacylglycerol kinase</fullName>
        <ecNumber evidence="14">2.7.1.107</ecNumber>
    </submittedName>
</protein>
<evidence type="ECO:0000256" key="11">
    <source>
        <dbReference type="ARBA" id="ARBA00023209"/>
    </source>
</evidence>
<evidence type="ECO:0000256" key="3">
    <source>
        <dbReference type="ARBA" id="ARBA00022516"/>
    </source>
</evidence>
<dbReference type="Proteomes" id="UP000070427">
    <property type="component" value="Unassembled WGS sequence"/>
</dbReference>
<dbReference type="SUPFAM" id="SSF111331">
    <property type="entry name" value="NAD kinase/diacylglycerol kinase-like"/>
    <property type="match status" value="1"/>
</dbReference>
<dbReference type="Gene3D" id="3.40.50.10330">
    <property type="entry name" value="Probable inorganic polyphosphate/atp-NAD kinase, domain 1"/>
    <property type="match status" value="1"/>
</dbReference>
<dbReference type="InParanoid" id="A0A140L768"/>
<keyword evidence="5" id="KW-0479">Metal-binding</keyword>
<dbReference type="GO" id="GO:0008654">
    <property type="term" value="P:phospholipid biosynthetic process"/>
    <property type="evidence" value="ECO:0007669"/>
    <property type="project" value="UniProtKB-KW"/>
</dbReference>
<dbReference type="EMBL" id="LOED01000020">
    <property type="protein sequence ID" value="KXG76393.1"/>
    <property type="molecule type" value="Genomic_DNA"/>
</dbReference>
<evidence type="ECO:0000256" key="6">
    <source>
        <dbReference type="ARBA" id="ARBA00022741"/>
    </source>
</evidence>
<keyword evidence="6" id="KW-0547">Nucleotide-binding</keyword>
<dbReference type="InterPro" id="IPR005218">
    <property type="entry name" value="Diacylglycerol/lipid_kinase"/>
</dbReference>
<evidence type="ECO:0000256" key="12">
    <source>
        <dbReference type="ARBA" id="ARBA00023264"/>
    </source>
</evidence>
<dbReference type="FunCoup" id="A0A140L768">
    <property type="interactions" value="279"/>
</dbReference>
<sequence length="289" mass="31299">MKAFFVVNPTAGKKRALTIWNRLKTLIDIPYEFALTKSPGQATEIAREAVKAGYGKIVAVGGDGTVREVVQALSHSEACLGVIPAGTGNDFIRSVGIPSEPKRALEIIKNGNVRRIDLLRAGDNFFVNVVGAGLDAEVADAVNKSVRFFNGTLTYLVQLMKVLTVYTTRDVTIEIDGKTVKRRAWLVSVGNARYYGGGMMICPDALVDDGFLVVCIVNEISKAELLRFLPCVFSGKHKNHPAYEVLKGKKVKIKFAPPAKVHADGDVIGVTPVEFSVEPGALKVLTWKA</sequence>
<evidence type="ECO:0000256" key="10">
    <source>
        <dbReference type="ARBA" id="ARBA00023098"/>
    </source>
</evidence>
<feature type="domain" description="DAGKc" evidence="13">
    <location>
        <begin position="1"/>
        <end position="124"/>
    </location>
</feature>
<accession>A0A140L768</accession>
<dbReference type="Pfam" id="PF19279">
    <property type="entry name" value="YegS_C"/>
    <property type="match status" value="1"/>
</dbReference>
<dbReference type="PANTHER" id="PTHR12358">
    <property type="entry name" value="SPHINGOSINE KINASE"/>
    <property type="match status" value="1"/>
</dbReference>
<dbReference type="InterPro" id="IPR001206">
    <property type="entry name" value="Diacylglycerol_kinase_cat_dom"/>
</dbReference>
<dbReference type="NCBIfam" id="TIGR00147">
    <property type="entry name" value="YegS/Rv2252/BmrU family lipid kinase"/>
    <property type="match status" value="1"/>
</dbReference>
<keyword evidence="15" id="KW-1185">Reference proteome</keyword>
<dbReference type="AlphaFoldDB" id="A0A140L768"/>
<keyword evidence="10" id="KW-0443">Lipid metabolism</keyword>
<comment type="caution">
    <text evidence="14">The sequence shown here is derived from an EMBL/GenBank/DDBJ whole genome shotgun (WGS) entry which is preliminary data.</text>
</comment>
<dbReference type="SMART" id="SM00046">
    <property type="entry name" value="DAGKc"/>
    <property type="match status" value="1"/>
</dbReference>
<dbReference type="RefSeq" id="WP_066353772.1">
    <property type="nucleotide sequence ID" value="NZ_LOED01000020.1"/>
</dbReference>
<keyword evidence="4 14" id="KW-0808">Transferase</keyword>
<dbReference type="GO" id="GO:0005524">
    <property type="term" value="F:ATP binding"/>
    <property type="evidence" value="ECO:0007669"/>
    <property type="project" value="UniProtKB-KW"/>
</dbReference>
<evidence type="ECO:0000256" key="1">
    <source>
        <dbReference type="ARBA" id="ARBA00001946"/>
    </source>
</evidence>
<organism evidence="14 15">
    <name type="scientific">Fervidicola ferrireducens</name>
    <dbReference type="NCBI Taxonomy" id="520764"/>
    <lineage>
        <taxon>Bacteria</taxon>
        <taxon>Bacillati</taxon>
        <taxon>Bacillota</taxon>
        <taxon>Clostridia</taxon>
        <taxon>Thermosediminibacterales</taxon>
        <taxon>Thermosediminibacteraceae</taxon>
        <taxon>Fervidicola</taxon>
    </lineage>
</organism>
<keyword evidence="8" id="KW-0067">ATP-binding</keyword>
<dbReference type="InterPro" id="IPR017438">
    <property type="entry name" value="ATP-NAD_kinase_N"/>
</dbReference>
<comment type="similarity">
    <text evidence="2">Belongs to the diacylglycerol/lipid kinase family.</text>
</comment>